<dbReference type="EMBL" id="JAIQCJ010001271">
    <property type="protein sequence ID" value="KAJ8791433.1"/>
    <property type="molecule type" value="Genomic_DNA"/>
</dbReference>
<dbReference type="InterPro" id="IPR033541">
    <property type="entry name" value="Dermokine"/>
</dbReference>
<feature type="region of interest" description="Disordered" evidence="1">
    <location>
        <begin position="59"/>
        <end position="88"/>
    </location>
</feature>
<gene>
    <name evidence="3" type="ORF">J1605_004238</name>
</gene>
<feature type="compositionally biased region" description="Gly residues" evidence="1">
    <location>
        <begin position="61"/>
        <end position="71"/>
    </location>
</feature>
<evidence type="ECO:0000313" key="4">
    <source>
        <dbReference type="Proteomes" id="UP001159641"/>
    </source>
</evidence>
<dbReference type="AlphaFoldDB" id="A0AB34HGM2"/>
<evidence type="ECO:0000313" key="3">
    <source>
        <dbReference type="EMBL" id="KAJ8791433.1"/>
    </source>
</evidence>
<dbReference type="GO" id="GO:0005615">
    <property type="term" value="C:extracellular space"/>
    <property type="evidence" value="ECO:0007669"/>
    <property type="project" value="TreeGrafter"/>
</dbReference>
<feature type="compositionally biased region" description="Gly residues" evidence="1">
    <location>
        <begin position="180"/>
        <end position="189"/>
    </location>
</feature>
<name>A0AB34HGM2_ESCRO</name>
<dbReference type="PANTHER" id="PTHR36881">
    <property type="entry name" value="DERMOKINE"/>
    <property type="match status" value="1"/>
</dbReference>
<feature type="signal peptide" evidence="2">
    <location>
        <begin position="1"/>
        <end position="21"/>
    </location>
</feature>
<keyword evidence="4" id="KW-1185">Reference proteome</keyword>
<feature type="region of interest" description="Disordered" evidence="1">
    <location>
        <begin position="122"/>
        <end position="189"/>
    </location>
</feature>
<feature type="compositionally biased region" description="Low complexity" evidence="1">
    <location>
        <begin position="241"/>
        <end position="253"/>
    </location>
</feature>
<proteinExistence type="predicted"/>
<sequence length="489" mass="49439">MKLQGSPACLLLVLCLGTGEAGSLLSGGESVGAGVMEATGHGVGEAIGQEVGEAIKHGVGEATGGGDGEAAGSGVKEAMGPGVGDDLAHGVEDAAHALGNTGSEADRQAENVIQHGVEAAHSSWQGMPGGNGALGTNDQPPSGGPGTSGSPGNPGGPGIPWDHVYSGGSGGSFGTNSQGGSWGHGGHGGAFNVGTNTQAHTFGASPVSFPIPCSVSPSLQAAVAQTPYGSGRGSDKPNAEGSSSGGSSNSSSGGSSGGSSGLHWVSSPLLKAEVGPLVVPAEETHSEVFLKAASPRKTLEILIKAATPSPCSEVHVSGESGGQGQRSSGGGEAVNRTNTLNSQTSPGLFNFDAFWMNLKSMLGFINWDAINKGQVSKPSTRILLYFRRLWENFKHNTPFLNWKAIIEPGTGCQDVEAVTSKNDDYNQQTHPTATGGQHSAKIPTKGRLAPALTPTAWGLPGGEVGEAFTAKVLWASRARPDLLQWVKFW</sequence>
<evidence type="ECO:0000256" key="1">
    <source>
        <dbReference type="SAM" id="MobiDB-lite"/>
    </source>
</evidence>
<accession>A0AB34HGM2</accession>
<reference evidence="3 4" key="1">
    <citation type="submission" date="2022-11" db="EMBL/GenBank/DDBJ databases">
        <title>Whole genome sequence of Eschrichtius robustus ER-17-0199.</title>
        <authorList>
            <person name="Bruniche-Olsen A."/>
            <person name="Black A.N."/>
            <person name="Fields C.J."/>
            <person name="Walden K."/>
            <person name="Dewoody J.A."/>
        </authorList>
    </citation>
    <scope>NUCLEOTIDE SEQUENCE [LARGE SCALE GENOMIC DNA]</scope>
    <source>
        <strain evidence="3">ER-17-0199</strain>
        <tissue evidence="3">Blubber</tissue>
    </source>
</reference>
<feature type="compositionally biased region" description="Gly residues" evidence="1">
    <location>
        <begin position="319"/>
        <end position="332"/>
    </location>
</feature>
<keyword evidence="2" id="KW-0732">Signal</keyword>
<dbReference type="Proteomes" id="UP001159641">
    <property type="component" value="Unassembled WGS sequence"/>
</dbReference>
<comment type="caution">
    <text evidence="3">The sequence shown here is derived from an EMBL/GenBank/DDBJ whole genome shotgun (WGS) entry which is preliminary data.</text>
</comment>
<evidence type="ECO:0000256" key="2">
    <source>
        <dbReference type="SAM" id="SignalP"/>
    </source>
</evidence>
<protein>
    <recommendedName>
        <fullName evidence="5">Dermokine</fullName>
    </recommendedName>
</protein>
<feature type="region of interest" description="Disordered" evidence="1">
    <location>
        <begin position="312"/>
        <end position="341"/>
    </location>
</feature>
<dbReference type="GO" id="GO:1903575">
    <property type="term" value="P:cornified envelope assembly"/>
    <property type="evidence" value="ECO:0007669"/>
    <property type="project" value="InterPro"/>
</dbReference>
<dbReference type="PANTHER" id="PTHR36881:SF1">
    <property type="entry name" value="DERMOKINE"/>
    <property type="match status" value="1"/>
</dbReference>
<organism evidence="3 4">
    <name type="scientific">Eschrichtius robustus</name>
    <name type="common">California gray whale</name>
    <name type="synonym">Eschrichtius gibbosus</name>
    <dbReference type="NCBI Taxonomy" id="9764"/>
    <lineage>
        <taxon>Eukaryota</taxon>
        <taxon>Metazoa</taxon>
        <taxon>Chordata</taxon>
        <taxon>Craniata</taxon>
        <taxon>Vertebrata</taxon>
        <taxon>Euteleostomi</taxon>
        <taxon>Mammalia</taxon>
        <taxon>Eutheria</taxon>
        <taxon>Laurasiatheria</taxon>
        <taxon>Artiodactyla</taxon>
        <taxon>Whippomorpha</taxon>
        <taxon>Cetacea</taxon>
        <taxon>Mysticeti</taxon>
        <taxon>Eschrichtiidae</taxon>
        <taxon>Eschrichtius</taxon>
    </lineage>
</organism>
<feature type="region of interest" description="Disordered" evidence="1">
    <location>
        <begin position="225"/>
        <end position="261"/>
    </location>
</feature>
<feature type="compositionally biased region" description="Gly residues" evidence="1">
    <location>
        <begin position="144"/>
        <end position="158"/>
    </location>
</feature>
<feature type="chain" id="PRO_5044250852" description="Dermokine" evidence="2">
    <location>
        <begin position="22"/>
        <end position="489"/>
    </location>
</feature>
<evidence type="ECO:0008006" key="5">
    <source>
        <dbReference type="Google" id="ProtNLM"/>
    </source>
</evidence>